<protein>
    <submittedName>
        <fullName evidence="1">Uncharacterized protein</fullName>
    </submittedName>
</protein>
<organism evidence="1">
    <name type="scientific">Collimonas fungivorans</name>
    <dbReference type="NCBI Taxonomy" id="158899"/>
    <lineage>
        <taxon>Bacteria</taxon>
        <taxon>Pseudomonadati</taxon>
        <taxon>Pseudomonadota</taxon>
        <taxon>Betaproteobacteria</taxon>
        <taxon>Burkholderiales</taxon>
        <taxon>Oxalobacteraceae</taxon>
        <taxon>Collimonas</taxon>
    </lineage>
</organism>
<dbReference type="PATRIC" id="fig|158899.10.peg.4170"/>
<sequence length="43" mass="5150">MQVFSVFNIPGKIRPWPKNGINKGIRLIIDKFEHIPLFFPFFF</sequence>
<evidence type="ECO:0000313" key="2">
    <source>
        <dbReference type="Proteomes" id="UP000072421"/>
    </source>
</evidence>
<dbReference type="AlphaFoldDB" id="A0A127PG74"/>
<reference evidence="1 2" key="1">
    <citation type="submission" date="2015-11" db="EMBL/GenBank/DDBJ databases">
        <title>Exploring the genomic traits of fungus-feeding bacterial genus Collimonas.</title>
        <authorList>
            <person name="Song C."/>
            <person name="Schmidt R."/>
            <person name="de Jager V."/>
            <person name="Krzyzanowska D."/>
            <person name="Jongedijk E."/>
            <person name="Cankar K."/>
            <person name="Beekwilder J."/>
            <person name="van Veen A."/>
            <person name="de Boer W."/>
            <person name="van Veen J.A."/>
            <person name="Garbeva P."/>
        </authorList>
    </citation>
    <scope>NUCLEOTIDE SEQUENCE [LARGE SCALE GENOMIC DNA]</scope>
    <source>
        <strain evidence="1 2">Ter6</strain>
    </source>
</reference>
<name>A0A127PG74_9BURK</name>
<evidence type="ECO:0000313" key="1">
    <source>
        <dbReference type="EMBL" id="AMO96810.1"/>
    </source>
</evidence>
<dbReference type="Proteomes" id="UP000072421">
    <property type="component" value="Chromosome"/>
</dbReference>
<gene>
    <name evidence="1" type="ORF">CFter6_4209</name>
</gene>
<accession>A0A127PG74</accession>
<proteinExistence type="predicted"/>
<dbReference type="EMBL" id="CP013232">
    <property type="protein sequence ID" value="AMO96810.1"/>
    <property type="molecule type" value="Genomic_DNA"/>
</dbReference>